<evidence type="ECO:0008006" key="3">
    <source>
        <dbReference type="Google" id="ProtNLM"/>
    </source>
</evidence>
<reference evidence="1 2" key="1">
    <citation type="submission" date="2020-10" db="EMBL/GenBank/DDBJ databases">
        <title>Plant Genome Project.</title>
        <authorList>
            <person name="Zhang R.-G."/>
        </authorList>
    </citation>
    <scope>NUCLEOTIDE SEQUENCE [LARGE SCALE GENOMIC DNA]</scope>
    <source>
        <strain evidence="1">FAFU-HL-1</strain>
        <tissue evidence="1">Leaf</tissue>
    </source>
</reference>
<evidence type="ECO:0000313" key="1">
    <source>
        <dbReference type="EMBL" id="KAF9663013.1"/>
    </source>
</evidence>
<keyword evidence="2" id="KW-1185">Reference proteome</keyword>
<accession>A0A835J3U8</accession>
<organism evidence="1 2">
    <name type="scientific">Salix dunnii</name>
    <dbReference type="NCBI Taxonomy" id="1413687"/>
    <lineage>
        <taxon>Eukaryota</taxon>
        <taxon>Viridiplantae</taxon>
        <taxon>Streptophyta</taxon>
        <taxon>Embryophyta</taxon>
        <taxon>Tracheophyta</taxon>
        <taxon>Spermatophyta</taxon>
        <taxon>Magnoliopsida</taxon>
        <taxon>eudicotyledons</taxon>
        <taxon>Gunneridae</taxon>
        <taxon>Pentapetalae</taxon>
        <taxon>rosids</taxon>
        <taxon>fabids</taxon>
        <taxon>Malpighiales</taxon>
        <taxon>Salicaceae</taxon>
        <taxon>Saliceae</taxon>
        <taxon>Salix</taxon>
    </lineage>
</organism>
<comment type="caution">
    <text evidence="1">The sequence shown here is derived from an EMBL/GenBank/DDBJ whole genome shotgun (WGS) entry which is preliminary data.</text>
</comment>
<gene>
    <name evidence="1" type="ORF">SADUNF_Sadunf18G0114100</name>
</gene>
<dbReference type="Proteomes" id="UP000657918">
    <property type="component" value="Unassembled WGS sequence"/>
</dbReference>
<sequence length="226" mass="26828">MTCGRRTEWFPRSWGKNQLYIRHQKGLHAARDRHFWILNHDGPKSLVICKRVGFHRQPASHVVMISSSRDNILSMTKWLVREIMTSERIFMQIQPAYRLGIWRLFVLYSKWLCRFKGNSNTAIHQVIQNLHYDFAIKELGDHSYFLGVEVLQTNDGLYLTQRDHDDRRSISAYCVFIGNNLISWRCKQHKVCLVPHSKFRGQVTYNLLEHSKFVRMYAATFIPKLF</sequence>
<dbReference type="OrthoDB" id="128382at2759"/>
<evidence type="ECO:0000313" key="2">
    <source>
        <dbReference type="Proteomes" id="UP000657918"/>
    </source>
</evidence>
<name>A0A835J3U8_9ROSI</name>
<proteinExistence type="predicted"/>
<protein>
    <recommendedName>
        <fullName evidence="3">Reverse transcriptase Ty1/copia-type domain-containing protein</fullName>
    </recommendedName>
</protein>
<dbReference type="EMBL" id="JADGMS010000018">
    <property type="protein sequence ID" value="KAF9663013.1"/>
    <property type="molecule type" value="Genomic_DNA"/>
</dbReference>
<dbReference type="AlphaFoldDB" id="A0A835J3U8"/>